<gene>
    <name evidence="1" type="ORF">HUT08_10405</name>
</gene>
<name>A0A7H8N5V4_9ACTN</name>
<dbReference type="Pfam" id="PF08962">
    <property type="entry name" value="Rv2632c-like"/>
    <property type="match status" value="1"/>
</dbReference>
<dbReference type="EMBL" id="CP054929">
    <property type="protein sequence ID" value="QKW49887.1"/>
    <property type="molecule type" value="Genomic_DNA"/>
</dbReference>
<sequence length="90" mass="9670">MTGTKKWTTEITITEVGREVTAEARLRGENSGSLVGYGSAICKVTDANVPAIGDELAAARAFSDLSHQLLHNAAEDIEAHTRQPVDHLRV</sequence>
<proteinExistence type="predicted"/>
<dbReference type="SUPFAM" id="SSF143212">
    <property type="entry name" value="Rv2632c-like"/>
    <property type="match status" value="1"/>
</dbReference>
<dbReference type="AlphaFoldDB" id="A0A7H8N5V4"/>
<dbReference type="RefSeq" id="WP_176161622.1">
    <property type="nucleotide sequence ID" value="NZ_CP054929.1"/>
</dbReference>
<dbReference type="InterPro" id="IPR015057">
    <property type="entry name" value="Rv2632c-like"/>
</dbReference>
<protein>
    <submittedName>
        <fullName evidence="1">DUF1876 domain-containing protein</fullName>
    </submittedName>
</protein>
<dbReference type="InterPro" id="IPR038070">
    <property type="entry name" value="Rv2632c-like_sf"/>
</dbReference>
<dbReference type="Gene3D" id="3.30.160.240">
    <property type="entry name" value="Rv1738"/>
    <property type="match status" value="1"/>
</dbReference>
<dbReference type="Proteomes" id="UP000509303">
    <property type="component" value="Chromosome"/>
</dbReference>
<reference evidence="1 2" key="1">
    <citation type="submission" date="2020-06" db="EMBL/GenBank/DDBJ databases">
        <title>Genome mining for natural products.</title>
        <authorList>
            <person name="Zhang B."/>
            <person name="Shi J."/>
            <person name="Ge H."/>
        </authorList>
    </citation>
    <scope>NUCLEOTIDE SEQUENCE [LARGE SCALE GENOMIC DNA]</scope>
    <source>
        <strain evidence="1 2">NA00687</strain>
    </source>
</reference>
<keyword evidence="2" id="KW-1185">Reference proteome</keyword>
<evidence type="ECO:0000313" key="2">
    <source>
        <dbReference type="Proteomes" id="UP000509303"/>
    </source>
</evidence>
<organism evidence="1 2">
    <name type="scientific">Streptomyces buecherae</name>
    <dbReference type="NCBI Taxonomy" id="2763006"/>
    <lineage>
        <taxon>Bacteria</taxon>
        <taxon>Bacillati</taxon>
        <taxon>Actinomycetota</taxon>
        <taxon>Actinomycetes</taxon>
        <taxon>Kitasatosporales</taxon>
        <taxon>Streptomycetaceae</taxon>
        <taxon>Streptomyces</taxon>
    </lineage>
</organism>
<accession>A0A7H8N5V4</accession>
<evidence type="ECO:0000313" key="1">
    <source>
        <dbReference type="EMBL" id="QKW49887.1"/>
    </source>
</evidence>